<evidence type="ECO:0000256" key="5">
    <source>
        <dbReference type="ARBA" id="ARBA00022801"/>
    </source>
</evidence>
<keyword evidence="16" id="KW-1185">Reference proteome</keyword>
<keyword evidence="15" id="KW-0255">Endonuclease</keyword>
<dbReference type="GO" id="GO:0140078">
    <property type="term" value="F:class I DNA-(apurinic or apyrimidinic site) endonuclease activity"/>
    <property type="evidence" value="ECO:0007669"/>
    <property type="project" value="UniProtKB-EC"/>
</dbReference>
<protein>
    <recommendedName>
        <fullName evidence="12">Endonuclease III</fullName>
        <ecNumber evidence="12">4.2.99.18</ecNumber>
    </recommendedName>
    <alternativeName>
        <fullName evidence="12">DNA-(apurinic or apyrimidinic site) lyase</fullName>
    </alternativeName>
</protein>
<evidence type="ECO:0000256" key="2">
    <source>
        <dbReference type="ARBA" id="ARBA00022485"/>
    </source>
</evidence>
<dbReference type="Gene3D" id="1.10.1670.10">
    <property type="entry name" value="Helix-hairpin-Helix base-excision DNA repair enzymes (C-terminal)"/>
    <property type="match status" value="1"/>
</dbReference>
<dbReference type="EC" id="4.2.99.18" evidence="12"/>
<dbReference type="SMART" id="SM00478">
    <property type="entry name" value="ENDO3c"/>
    <property type="match status" value="1"/>
</dbReference>
<dbReference type="SUPFAM" id="SSF48150">
    <property type="entry name" value="DNA-glycosylase"/>
    <property type="match status" value="1"/>
</dbReference>
<dbReference type="InterPro" id="IPR004036">
    <property type="entry name" value="Endonuclease-III-like_CS2"/>
</dbReference>
<dbReference type="InterPro" id="IPR005759">
    <property type="entry name" value="Nth"/>
</dbReference>
<evidence type="ECO:0000256" key="4">
    <source>
        <dbReference type="ARBA" id="ARBA00022763"/>
    </source>
</evidence>
<feature type="binding site" evidence="12">
    <location>
        <position position="245"/>
    </location>
    <ligand>
        <name>[4Fe-4S] cluster</name>
        <dbReference type="ChEBI" id="CHEBI:49883"/>
    </ligand>
</feature>
<dbReference type="InterPro" id="IPR000445">
    <property type="entry name" value="HhH_motif"/>
</dbReference>
<keyword evidence="9 12" id="KW-0234">DNA repair</keyword>
<feature type="binding site" evidence="12">
    <location>
        <position position="242"/>
    </location>
    <ligand>
        <name>[4Fe-4S] cluster</name>
        <dbReference type="ChEBI" id="CHEBI:49883"/>
    </ligand>
</feature>
<evidence type="ECO:0000256" key="6">
    <source>
        <dbReference type="ARBA" id="ARBA00023004"/>
    </source>
</evidence>
<proteinExistence type="inferred from homology"/>
<dbReference type="InterPro" id="IPR011257">
    <property type="entry name" value="DNA_glycosylase"/>
</dbReference>
<evidence type="ECO:0000256" key="9">
    <source>
        <dbReference type="ARBA" id="ARBA00023204"/>
    </source>
</evidence>
<evidence type="ECO:0000256" key="1">
    <source>
        <dbReference type="ARBA" id="ARBA00008343"/>
    </source>
</evidence>
<keyword evidence="5 12" id="KW-0378">Hydrolase</keyword>
<comment type="function">
    <text evidence="12">DNA repair enzyme that has both DNA N-glycosylase activity and AP-lyase activity. The DNA N-glycosylase activity releases various damaged pyrimidines from DNA by cleaving the N-glycosidic bond, leaving an AP (apurinic/apyrimidinic) site. The AP-lyase activity cleaves the phosphodiester bond 3' to the AP site by a beta-elimination, leaving a 3'-terminal unsaturated sugar and a product with a terminal 5'-phosphate.</text>
</comment>
<reference evidence="15 16" key="1">
    <citation type="submission" date="2017-08" db="EMBL/GenBank/DDBJ databases">
        <authorList>
            <person name="de Groot N.N."/>
        </authorList>
    </citation>
    <scope>NUCLEOTIDE SEQUENCE [LARGE SCALE GENOMIC DNA]</scope>
    <source>
        <strain evidence="15 16">USBA 352</strain>
    </source>
</reference>
<accession>A0A285S6C0</accession>
<dbReference type="RefSeq" id="WP_067224551.1">
    <property type="nucleotide sequence ID" value="NZ_MBQE01000006.1"/>
</dbReference>
<keyword evidence="7 12" id="KW-0411">Iron-sulfur</keyword>
<dbReference type="NCBIfam" id="TIGR01083">
    <property type="entry name" value="nth"/>
    <property type="match status" value="1"/>
</dbReference>
<dbReference type="GO" id="GO:0019104">
    <property type="term" value="F:DNA N-glycosylase activity"/>
    <property type="evidence" value="ECO:0007669"/>
    <property type="project" value="UniProtKB-UniRule"/>
</dbReference>
<evidence type="ECO:0000256" key="10">
    <source>
        <dbReference type="ARBA" id="ARBA00023239"/>
    </source>
</evidence>
<evidence type="ECO:0000313" key="15">
    <source>
        <dbReference type="EMBL" id="SOC00499.1"/>
    </source>
</evidence>
<dbReference type="InterPro" id="IPR003651">
    <property type="entry name" value="Endonuclease3_FeS-loop_motif"/>
</dbReference>
<dbReference type="GO" id="GO:0046872">
    <property type="term" value="F:metal ion binding"/>
    <property type="evidence" value="ECO:0007669"/>
    <property type="project" value="UniProtKB-KW"/>
</dbReference>
<keyword evidence="15" id="KW-0540">Nuclease</keyword>
<dbReference type="FunFam" id="1.10.340.30:FF:000001">
    <property type="entry name" value="Endonuclease III"/>
    <property type="match status" value="1"/>
</dbReference>
<dbReference type="Pfam" id="PF00730">
    <property type="entry name" value="HhH-GPD"/>
    <property type="match status" value="1"/>
</dbReference>
<dbReference type="PANTHER" id="PTHR10359:SF18">
    <property type="entry name" value="ENDONUCLEASE III"/>
    <property type="match status" value="1"/>
</dbReference>
<evidence type="ECO:0000256" key="13">
    <source>
        <dbReference type="SAM" id="MobiDB-lite"/>
    </source>
</evidence>
<dbReference type="PANTHER" id="PTHR10359">
    <property type="entry name" value="A/G-SPECIFIC ADENINE GLYCOSYLASE/ENDONUCLEASE III"/>
    <property type="match status" value="1"/>
</dbReference>
<feature type="region of interest" description="Disordered" evidence="13">
    <location>
        <begin position="1"/>
        <end position="47"/>
    </location>
</feature>
<comment type="cofactor">
    <cofactor evidence="12">
        <name>[4Fe-4S] cluster</name>
        <dbReference type="ChEBI" id="CHEBI:49883"/>
    </cofactor>
    <text evidence="12">Binds 1 [4Fe-4S] cluster.</text>
</comment>
<feature type="binding site" evidence="12">
    <location>
        <position position="235"/>
    </location>
    <ligand>
        <name>[4Fe-4S] cluster</name>
        <dbReference type="ChEBI" id="CHEBI:49883"/>
    </ligand>
</feature>
<keyword evidence="2 12" id="KW-0004">4Fe-4S</keyword>
<dbReference type="STRING" id="538381.GCA_001696535_04403"/>
<dbReference type="InterPro" id="IPR003265">
    <property type="entry name" value="HhH-GPD_domain"/>
</dbReference>
<keyword evidence="10 12" id="KW-0456">Lyase</keyword>
<keyword evidence="3 12" id="KW-0479">Metal-binding</keyword>
<feature type="binding site" evidence="12">
    <location>
        <position position="251"/>
    </location>
    <ligand>
        <name>[4Fe-4S] cluster</name>
        <dbReference type="ChEBI" id="CHEBI:49883"/>
    </ligand>
</feature>
<dbReference type="EMBL" id="OBML01000003">
    <property type="protein sequence ID" value="SOC00499.1"/>
    <property type="molecule type" value="Genomic_DNA"/>
</dbReference>
<dbReference type="Pfam" id="PF10576">
    <property type="entry name" value="EndIII_4Fe-2S"/>
    <property type="match status" value="1"/>
</dbReference>
<evidence type="ECO:0000256" key="3">
    <source>
        <dbReference type="ARBA" id="ARBA00022723"/>
    </source>
</evidence>
<dbReference type="Proteomes" id="UP000219331">
    <property type="component" value="Unassembled WGS sequence"/>
</dbReference>
<feature type="compositionally biased region" description="Low complexity" evidence="13">
    <location>
        <begin position="14"/>
        <end position="36"/>
    </location>
</feature>
<dbReference type="OrthoDB" id="9800977at2"/>
<dbReference type="GO" id="GO:0006285">
    <property type="term" value="P:base-excision repair, AP site formation"/>
    <property type="evidence" value="ECO:0007669"/>
    <property type="project" value="TreeGrafter"/>
</dbReference>
<dbReference type="FunFam" id="1.10.1670.10:FF:000001">
    <property type="entry name" value="Endonuclease III"/>
    <property type="match status" value="1"/>
</dbReference>
<dbReference type="InterPro" id="IPR023170">
    <property type="entry name" value="HhH_base_excis_C"/>
</dbReference>
<evidence type="ECO:0000256" key="8">
    <source>
        <dbReference type="ARBA" id="ARBA00023125"/>
    </source>
</evidence>
<evidence type="ECO:0000256" key="12">
    <source>
        <dbReference type="HAMAP-Rule" id="MF_00942"/>
    </source>
</evidence>
<keyword evidence="8 12" id="KW-0238">DNA-binding</keyword>
<feature type="domain" description="HhH-GPD" evidence="14">
    <location>
        <begin position="86"/>
        <end position="233"/>
    </location>
</feature>
<dbReference type="Pfam" id="PF00633">
    <property type="entry name" value="HHH"/>
    <property type="match status" value="1"/>
</dbReference>
<name>A0A285S6C0_9HYPH</name>
<evidence type="ECO:0000256" key="11">
    <source>
        <dbReference type="ARBA" id="ARBA00023295"/>
    </source>
</evidence>
<keyword evidence="11 12" id="KW-0326">Glycosidase</keyword>
<dbReference type="PROSITE" id="PS01155">
    <property type="entry name" value="ENDONUCLEASE_III_2"/>
    <property type="match status" value="1"/>
</dbReference>
<dbReference type="CDD" id="cd00056">
    <property type="entry name" value="ENDO3c"/>
    <property type="match status" value="1"/>
</dbReference>
<dbReference type="HAMAP" id="MF_00942">
    <property type="entry name" value="Nth"/>
    <property type="match status" value="1"/>
</dbReference>
<dbReference type="SMART" id="SM00525">
    <property type="entry name" value="FES"/>
    <property type="match status" value="1"/>
</dbReference>
<dbReference type="GO" id="GO:0003677">
    <property type="term" value="F:DNA binding"/>
    <property type="evidence" value="ECO:0007669"/>
    <property type="project" value="UniProtKB-UniRule"/>
</dbReference>
<gene>
    <name evidence="12" type="primary">nth</name>
    <name evidence="15" type="ORF">SAMN05421512_103291</name>
</gene>
<comment type="catalytic activity">
    <reaction evidence="12">
        <text>2'-deoxyribonucleotide-(2'-deoxyribose 5'-phosphate)-2'-deoxyribonucleotide-DNA = a 3'-end 2'-deoxyribonucleotide-(2,3-dehydro-2,3-deoxyribose 5'-phosphate)-DNA + a 5'-end 5'-phospho-2'-deoxyribonucleoside-DNA + H(+)</text>
        <dbReference type="Rhea" id="RHEA:66592"/>
        <dbReference type="Rhea" id="RHEA-COMP:13180"/>
        <dbReference type="Rhea" id="RHEA-COMP:16897"/>
        <dbReference type="Rhea" id="RHEA-COMP:17067"/>
        <dbReference type="ChEBI" id="CHEBI:15378"/>
        <dbReference type="ChEBI" id="CHEBI:136412"/>
        <dbReference type="ChEBI" id="CHEBI:157695"/>
        <dbReference type="ChEBI" id="CHEBI:167181"/>
        <dbReference type="EC" id="4.2.99.18"/>
    </reaction>
</comment>
<dbReference type="GO" id="GO:0051539">
    <property type="term" value="F:4 iron, 4 sulfur cluster binding"/>
    <property type="evidence" value="ECO:0007669"/>
    <property type="project" value="UniProtKB-UniRule"/>
</dbReference>
<sequence length="262" mass="28697">MTANQPDPRKSRKPAAPAAKAAAAKAAKATKTAAKPKAAKPRRAARPRYSKDELYAIFARFHAANPEPTGELHYVNPYTLLVAVALSAQATDVGVNKATRPLFETVDTPQKMVELGEDRLREAIKTIGLFRNKAKNVIALSQLLIDRFGGEVPQDREALETLPGVGRKTANVVLNIAFGQPTIAVDTHLFRLGNRIGVAPGKTPLEVEKALEKAVPREFLLHAHHWLILHGRYICKARKPDCEKCLIADLCKSPENTRRQAA</sequence>
<keyword evidence="6 12" id="KW-0408">Iron</keyword>
<feature type="compositionally biased region" description="Basic residues" evidence="13">
    <location>
        <begin position="37"/>
        <end position="47"/>
    </location>
</feature>
<comment type="similarity">
    <text evidence="1 12">Belongs to the Nth/MutY family.</text>
</comment>
<dbReference type="Gene3D" id="1.10.340.30">
    <property type="entry name" value="Hypothetical protein, domain 2"/>
    <property type="match status" value="1"/>
</dbReference>
<evidence type="ECO:0000313" key="16">
    <source>
        <dbReference type="Proteomes" id="UP000219331"/>
    </source>
</evidence>
<keyword evidence="4 12" id="KW-0227">DNA damage</keyword>
<dbReference type="AlphaFoldDB" id="A0A285S6C0"/>
<organism evidence="15 16">
    <name type="scientific">Stappia indica</name>
    <dbReference type="NCBI Taxonomy" id="538381"/>
    <lineage>
        <taxon>Bacteria</taxon>
        <taxon>Pseudomonadati</taxon>
        <taxon>Pseudomonadota</taxon>
        <taxon>Alphaproteobacteria</taxon>
        <taxon>Hyphomicrobiales</taxon>
        <taxon>Stappiaceae</taxon>
        <taxon>Stappia</taxon>
    </lineage>
</organism>
<evidence type="ECO:0000256" key="7">
    <source>
        <dbReference type="ARBA" id="ARBA00023014"/>
    </source>
</evidence>
<evidence type="ECO:0000259" key="14">
    <source>
        <dbReference type="SMART" id="SM00478"/>
    </source>
</evidence>